<comment type="similarity">
    <text evidence="2">Belongs to the NrfD family.</text>
</comment>
<keyword evidence="9" id="KW-1185">Reference proteome</keyword>
<feature type="transmembrane region" description="Helical" evidence="7">
    <location>
        <begin position="242"/>
        <end position="265"/>
    </location>
</feature>
<keyword evidence="5 7" id="KW-1133">Transmembrane helix</keyword>
<feature type="transmembrane region" description="Helical" evidence="7">
    <location>
        <begin position="286"/>
        <end position="307"/>
    </location>
</feature>
<feature type="transmembrane region" description="Helical" evidence="7">
    <location>
        <begin position="64"/>
        <end position="83"/>
    </location>
</feature>
<evidence type="ECO:0000313" key="9">
    <source>
        <dbReference type="Proteomes" id="UP001524642"/>
    </source>
</evidence>
<accession>A0ABT1X6I8</accession>
<proteinExistence type="inferred from homology"/>
<dbReference type="EMBL" id="JANJOU010000015">
    <property type="protein sequence ID" value="MCR0983720.1"/>
    <property type="molecule type" value="Genomic_DNA"/>
</dbReference>
<evidence type="ECO:0000256" key="5">
    <source>
        <dbReference type="ARBA" id="ARBA00022989"/>
    </source>
</evidence>
<protein>
    <submittedName>
        <fullName evidence="8">Polysulfide reductase NrfD</fullName>
    </submittedName>
</protein>
<feature type="transmembrane region" description="Helical" evidence="7">
    <location>
        <begin position="95"/>
        <end position="113"/>
    </location>
</feature>
<organism evidence="8 9">
    <name type="scientific">Roseomonas populi</name>
    <dbReference type="NCBI Taxonomy" id="3121582"/>
    <lineage>
        <taxon>Bacteria</taxon>
        <taxon>Pseudomonadati</taxon>
        <taxon>Pseudomonadota</taxon>
        <taxon>Alphaproteobacteria</taxon>
        <taxon>Acetobacterales</taxon>
        <taxon>Roseomonadaceae</taxon>
        <taxon>Roseomonas</taxon>
    </lineage>
</organism>
<keyword evidence="3" id="KW-1003">Cell membrane</keyword>
<reference evidence="8 9" key="1">
    <citation type="submission" date="2022-06" db="EMBL/GenBank/DDBJ databases">
        <title>Roseomonas CN29.</title>
        <authorList>
            <person name="Cheng Y."/>
            <person name="He X."/>
        </authorList>
    </citation>
    <scope>NUCLEOTIDE SEQUENCE [LARGE SCALE GENOMIC DNA]</scope>
    <source>
        <strain evidence="8 9">CN29</strain>
    </source>
</reference>
<dbReference type="Proteomes" id="UP001524642">
    <property type="component" value="Unassembled WGS sequence"/>
</dbReference>
<evidence type="ECO:0000256" key="7">
    <source>
        <dbReference type="SAM" id="Phobius"/>
    </source>
</evidence>
<comment type="subcellular location">
    <subcellularLocation>
        <location evidence="1">Cell membrane</location>
        <topology evidence="1">Multi-pass membrane protein</topology>
    </subcellularLocation>
</comment>
<evidence type="ECO:0000256" key="4">
    <source>
        <dbReference type="ARBA" id="ARBA00022692"/>
    </source>
</evidence>
<evidence type="ECO:0000256" key="1">
    <source>
        <dbReference type="ARBA" id="ARBA00004651"/>
    </source>
</evidence>
<keyword evidence="6 7" id="KW-0472">Membrane</keyword>
<evidence type="ECO:0000256" key="6">
    <source>
        <dbReference type="ARBA" id="ARBA00023136"/>
    </source>
</evidence>
<evidence type="ECO:0000256" key="2">
    <source>
        <dbReference type="ARBA" id="ARBA00008929"/>
    </source>
</evidence>
<feature type="transmembrane region" description="Helical" evidence="7">
    <location>
        <begin position="22"/>
        <end position="44"/>
    </location>
</feature>
<name>A0ABT1X6I8_9PROT</name>
<dbReference type="RefSeq" id="WP_257717386.1">
    <property type="nucleotide sequence ID" value="NZ_JANJOU010000015.1"/>
</dbReference>
<feature type="transmembrane region" description="Helical" evidence="7">
    <location>
        <begin position="397"/>
        <end position="418"/>
    </location>
</feature>
<dbReference type="InterPro" id="IPR005614">
    <property type="entry name" value="NrfD-like"/>
</dbReference>
<feature type="transmembrane region" description="Helical" evidence="7">
    <location>
        <begin position="145"/>
        <end position="164"/>
    </location>
</feature>
<dbReference type="PANTHER" id="PTHR43044">
    <property type="match status" value="1"/>
</dbReference>
<feature type="transmembrane region" description="Helical" evidence="7">
    <location>
        <begin position="327"/>
        <end position="345"/>
    </location>
</feature>
<comment type="caution">
    <text evidence="8">The sequence shown here is derived from an EMBL/GenBank/DDBJ whole genome shotgun (WGS) entry which is preliminary data.</text>
</comment>
<gene>
    <name evidence="8" type="primary">nrfD</name>
    <name evidence="8" type="ORF">NRP21_16825</name>
</gene>
<feature type="transmembrane region" description="Helical" evidence="7">
    <location>
        <begin position="352"/>
        <end position="368"/>
    </location>
</feature>
<keyword evidence="4 7" id="KW-0812">Transmembrane</keyword>
<dbReference type="PANTHER" id="PTHR43044:SF2">
    <property type="entry name" value="POLYSULPHIDE REDUCTASE NRFD"/>
    <property type="match status" value="1"/>
</dbReference>
<dbReference type="Pfam" id="PF03916">
    <property type="entry name" value="NrfD"/>
    <property type="match status" value="1"/>
</dbReference>
<feature type="transmembrane region" description="Helical" evidence="7">
    <location>
        <begin position="209"/>
        <end position="230"/>
    </location>
</feature>
<sequence>MSDVTAPVAAAALRPGAWGFRLSVAFCAAGVVVLAASVAAVLVRGVGVWGNNIPHVWGFDLIGYAWWIGIANAASLFAAILVLRRHGLRTAVNRFAEAAALAAILAAAFYPILHLGRAELFLWTLPYPSYTGLWPQFGSPLVWDFWGIMSHVVVTSLFWFIGLIPDLATMRDAAATRGRIGAARAYGLLALGWRGSVAHWHRHQAAYRLVAAMVLPLLLWAQTVVALEFATTLVPGWHQARLPLHVVVTGLPSGLGVVLALAAVLRHALSLQRFVDREDMNLLAQLTATAGLVAALAYAHELLVGFAEEDPTTRAALSARVLGPGAPAYWGAVALSAALPQLLWSGWARRRTLVLVAVGTLAAAGVWLDRWSLVVDGLLRDHLVGIGPAYSPSLAEWGLLGGTLALFALVLLLFGRLVPAVSMYETRHEESEAEMEEEER</sequence>
<evidence type="ECO:0000313" key="8">
    <source>
        <dbReference type="EMBL" id="MCR0983720.1"/>
    </source>
</evidence>
<evidence type="ECO:0000256" key="3">
    <source>
        <dbReference type="ARBA" id="ARBA00022475"/>
    </source>
</evidence>